<evidence type="ECO:0000259" key="9">
    <source>
        <dbReference type="PROSITE" id="PS50928"/>
    </source>
</evidence>
<dbReference type="PANTHER" id="PTHR43357">
    <property type="entry name" value="INNER MEMBRANE ABC TRANSPORTER PERMEASE PROTEIN YDCV"/>
    <property type="match status" value="1"/>
</dbReference>
<feature type="transmembrane region" description="Helical" evidence="8">
    <location>
        <begin position="383"/>
        <end position="403"/>
    </location>
</feature>
<feature type="transmembrane region" description="Helical" evidence="8">
    <location>
        <begin position="81"/>
        <end position="101"/>
    </location>
</feature>
<keyword evidence="7 8" id="KW-0472">Membrane</keyword>
<name>A0ABU9BKG9_9BURK</name>
<keyword evidence="4" id="KW-0997">Cell inner membrane</keyword>
<evidence type="ECO:0000256" key="4">
    <source>
        <dbReference type="ARBA" id="ARBA00022519"/>
    </source>
</evidence>
<evidence type="ECO:0000313" key="11">
    <source>
        <dbReference type="Proteomes" id="UP001371218"/>
    </source>
</evidence>
<keyword evidence="2 8" id="KW-0813">Transport</keyword>
<dbReference type="Pfam" id="PF00528">
    <property type="entry name" value="BPD_transp_1"/>
    <property type="match status" value="2"/>
</dbReference>
<feature type="transmembrane region" description="Helical" evidence="8">
    <location>
        <begin position="284"/>
        <end position="306"/>
    </location>
</feature>
<keyword evidence="3" id="KW-1003">Cell membrane</keyword>
<evidence type="ECO:0000256" key="8">
    <source>
        <dbReference type="RuleBase" id="RU363032"/>
    </source>
</evidence>
<evidence type="ECO:0000256" key="2">
    <source>
        <dbReference type="ARBA" id="ARBA00022448"/>
    </source>
</evidence>
<evidence type="ECO:0000256" key="1">
    <source>
        <dbReference type="ARBA" id="ARBA00004429"/>
    </source>
</evidence>
<feature type="transmembrane region" description="Helical" evidence="8">
    <location>
        <begin position="522"/>
        <end position="544"/>
    </location>
</feature>
<dbReference type="RefSeq" id="WP_341424607.1">
    <property type="nucleotide sequence ID" value="NZ_JBBUTG010000002.1"/>
</dbReference>
<feature type="transmembrane region" description="Helical" evidence="8">
    <location>
        <begin position="409"/>
        <end position="428"/>
    </location>
</feature>
<dbReference type="CDD" id="cd06261">
    <property type="entry name" value="TM_PBP2"/>
    <property type="match status" value="2"/>
</dbReference>
<dbReference type="Proteomes" id="UP001371218">
    <property type="component" value="Unassembled WGS sequence"/>
</dbReference>
<dbReference type="EMBL" id="JBBUTG010000002">
    <property type="protein sequence ID" value="MEK8030259.1"/>
    <property type="molecule type" value="Genomic_DNA"/>
</dbReference>
<evidence type="ECO:0000256" key="7">
    <source>
        <dbReference type="ARBA" id="ARBA00023136"/>
    </source>
</evidence>
<keyword evidence="6 8" id="KW-1133">Transmembrane helix</keyword>
<dbReference type="PANTHER" id="PTHR43357:SF3">
    <property type="entry name" value="FE(3+)-TRANSPORT SYSTEM PERMEASE PROTEIN FBPB 2"/>
    <property type="match status" value="1"/>
</dbReference>
<evidence type="ECO:0000313" key="10">
    <source>
        <dbReference type="EMBL" id="MEK8030259.1"/>
    </source>
</evidence>
<evidence type="ECO:0000256" key="5">
    <source>
        <dbReference type="ARBA" id="ARBA00022692"/>
    </source>
</evidence>
<dbReference type="InterPro" id="IPR000515">
    <property type="entry name" value="MetI-like"/>
</dbReference>
<feature type="transmembrane region" description="Helical" evidence="8">
    <location>
        <begin position="465"/>
        <end position="486"/>
    </location>
</feature>
<dbReference type="Gene3D" id="1.10.3720.10">
    <property type="entry name" value="MetI-like"/>
    <property type="match status" value="2"/>
</dbReference>
<feature type="domain" description="ABC transmembrane type-1" evidence="9">
    <location>
        <begin position="338"/>
        <end position="540"/>
    </location>
</feature>
<keyword evidence="5 8" id="KW-0812">Transmembrane</keyword>
<evidence type="ECO:0000256" key="6">
    <source>
        <dbReference type="ARBA" id="ARBA00022989"/>
    </source>
</evidence>
<organism evidence="10 11">
    <name type="scientific">Ideonella lacteola</name>
    <dbReference type="NCBI Taxonomy" id="2984193"/>
    <lineage>
        <taxon>Bacteria</taxon>
        <taxon>Pseudomonadati</taxon>
        <taxon>Pseudomonadota</taxon>
        <taxon>Betaproteobacteria</taxon>
        <taxon>Burkholderiales</taxon>
        <taxon>Sphaerotilaceae</taxon>
        <taxon>Ideonella</taxon>
    </lineage>
</organism>
<comment type="caution">
    <text evidence="10">The sequence shown here is derived from an EMBL/GenBank/DDBJ whole genome shotgun (WGS) entry which is preliminary data.</text>
</comment>
<evidence type="ECO:0000256" key="3">
    <source>
        <dbReference type="ARBA" id="ARBA00022475"/>
    </source>
</evidence>
<feature type="domain" description="ABC transmembrane type-1" evidence="9">
    <location>
        <begin position="46"/>
        <end position="248"/>
    </location>
</feature>
<protein>
    <submittedName>
        <fullName evidence="10">Iron ABC transporter permease</fullName>
    </submittedName>
</protein>
<dbReference type="SUPFAM" id="SSF161098">
    <property type="entry name" value="MetI-like"/>
    <property type="match status" value="2"/>
</dbReference>
<feature type="transmembrane region" description="Helical" evidence="8">
    <location>
        <begin position="230"/>
        <end position="249"/>
    </location>
</feature>
<accession>A0ABU9BKG9</accession>
<comment type="subcellular location">
    <subcellularLocation>
        <location evidence="1">Cell inner membrane</location>
        <topology evidence="1">Multi-pass membrane protein</topology>
    </subcellularLocation>
    <subcellularLocation>
        <location evidence="8">Cell membrane</location>
        <topology evidence="8">Multi-pass membrane protein</topology>
    </subcellularLocation>
</comment>
<reference evidence="10 11" key="1">
    <citation type="submission" date="2024-04" db="EMBL/GenBank/DDBJ databases">
        <title>Novel species of the genus Ideonella isolated from streams.</title>
        <authorList>
            <person name="Lu H."/>
        </authorList>
    </citation>
    <scope>NUCLEOTIDE SEQUENCE [LARGE SCALE GENOMIC DNA]</scope>
    <source>
        <strain evidence="10 11">DXS29W</strain>
    </source>
</reference>
<keyword evidence="11" id="KW-1185">Reference proteome</keyword>
<feature type="transmembrane region" description="Helical" evidence="8">
    <location>
        <begin position="45"/>
        <end position="74"/>
    </location>
</feature>
<feature type="transmembrane region" description="Helical" evidence="8">
    <location>
        <begin position="132"/>
        <end position="155"/>
    </location>
</feature>
<sequence length="547" mass="57410">MRGLLVALAVALTLPVLGVLGAWTAIDAGSLDVLRQQFETVLPGYAQQSLLLVVSVAVGVAAVGGATAAAVTLFEFRGRRVFEWALLLPLAMPAYVLAYAYTDALNYSGPLQVGLRALTGAKGALWPDVRSLGGAVVLFVACLYPYVYLLVRTALAEQAAPMMEAARLLGASLRRRVLEVALPMARPALAAGVALALMETLADYGVGSYFGLTTFTTGIYKAWLVMDDHLAAAQLASVLLVVVAALLWAEQRAQARIRFAGNRPTAHAGGVASRPLRLQGAQQAVAWIVCGVPILVGFVAPVVWLVRLLWRETGGGDDGAAASPILSAGYLARFAGWAVSSFQLAAAAAAAAVFFALLLAFALRRSQGRRAAWLHGAARIVSLGYAVPGAVVAIGILLWAGALQAWQPQWGAAALVTGTIAGLLYAYMVRFSAVALQSVQAGYARVPPSIDESARLLGAGRRRTFFELHLPLLGRTTIAAALLVFVDTMKELPATLVLRPFGSDTLAVVAYQFARDERLAEAALPSLAIVAVGLIPVVLLSRALRAG</sequence>
<dbReference type="InterPro" id="IPR035906">
    <property type="entry name" value="MetI-like_sf"/>
</dbReference>
<feature type="transmembrane region" description="Helical" evidence="8">
    <location>
        <begin position="342"/>
        <end position="363"/>
    </location>
</feature>
<dbReference type="PROSITE" id="PS50928">
    <property type="entry name" value="ABC_TM1"/>
    <property type="match status" value="2"/>
</dbReference>
<proteinExistence type="inferred from homology"/>
<gene>
    <name evidence="10" type="ORF">AACH06_05430</name>
</gene>
<comment type="similarity">
    <text evidence="8">Belongs to the binding-protein-dependent transport system permease family.</text>
</comment>